<dbReference type="EMBL" id="GG730040">
    <property type="protein sequence ID" value="EEZ93198.1"/>
    <property type="molecule type" value="Genomic_DNA"/>
</dbReference>
<evidence type="ECO:0000313" key="3">
    <source>
        <dbReference type="Proteomes" id="UP000009375"/>
    </source>
</evidence>
<dbReference type="Gene3D" id="3.20.20.140">
    <property type="entry name" value="Metal-dependent hydrolases"/>
    <property type="match status" value="1"/>
</dbReference>
<organism evidence="2 3">
    <name type="scientific">Candidatus Parvarchaeum acidiphilum ARMAN-4</name>
    <dbReference type="NCBI Taxonomy" id="662760"/>
    <lineage>
        <taxon>Archaea</taxon>
        <taxon>Candidatus Parvarchaeota</taxon>
        <taxon>Candidatus Parvarchaeum</taxon>
    </lineage>
</organism>
<feature type="binding site" evidence="1">
    <location>
        <position position="9"/>
    </location>
    <ligand>
        <name>a divalent metal cation</name>
        <dbReference type="ChEBI" id="CHEBI:60240"/>
        <label>1</label>
    </ligand>
</feature>
<gene>
    <name evidence="2" type="ORF">BJBARM4_0121</name>
</gene>
<accession>D2EEI0</accession>
<protein>
    <submittedName>
        <fullName evidence="2">TatD-related deoxyribonuclease</fullName>
    </submittedName>
</protein>
<name>D2EEI0_PARA4</name>
<dbReference type="PIRSF" id="PIRSF005902">
    <property type="entry name" value="DNase_TatD"/>
    <property type="match status" value="1"/>
</dbReference>
<dbReference type="Pfam" id="PF01026">
    <property type="entry name" value="TatD_DNase"/>
    <property type="match status" value="1"/>
</dbReference>
<feature type="binding site" evidence="1">
    <location>
        <position position="201"/>
    </location>
    <ligand>
        <name>a divalent metal cation</name>
        <dbReference type="ChEBI" id="CHEBI:60240"/>
        <label>1</label>
    </ligand>
</feature>
<feature type="binding site" evidence="1">
    <location>
        <position position="11"/>
    </location>
    <ligand>
        <name>a divalent metal cation</name>
        <dbReference type="ChEBI" id="CHEBI:60240"/>
        <label>1</label>
    </ligand>
</feature>
<feature type="binding site" evidence="1">
    <location>
        <position position="132"/>
    </location>
    <ligand>
        <name>a divalent metal cation</name>
        <dbReference type="ChEBI" id="CHEBI:60240"/>
        <label>2</label>
    </ligand>
</feature>
<dbReference type="SUPFAM" id="SSF51556">
    <property type="entry name" value="Metallo-dependent hydrolases"/>
    <property type="match status" value="1"/>
</dbReference>
<feature type="binding site" evidence="1">
    <location>
        <position position="154"/>
    </location>
    <ligand>
        <name>a divalent metal cation</name>
        <dbReference type="ChEBI" id="CHEBI:60240"/>
        <label>2</label>
    </ligand>
</feature>
<sequence>MDVKFIDAHAHISDNSLLSTREEFLEKISDSYIILNSGENKEDSKRILNDSKNYKFLLPCIGLHPNKIAYMSYDKAQEEFNYILENIDQFFAVSEIGLDYKGKDIYQNEQEKEFLYKILELSEEKNKVCIIHSRKAIDDIFDAVSSFKLKVILHNFEGNLRHLNKADELGINISISTGFMKFKKDNIIKNVNLSRLSTETDSPELSPDNKLNTPLNIQKLLNYISSIKKMGVEDIKSAVYKNFMELFYD</sequence>
<dbReference type="AlphaFoldDB" id="D2EEI0"/>
<evidence type="ECO:0000256" key="1">
    <source>
        <dbReference type="PIRSR" id="PIRSR005902-1"/>
    </source>
</evidence>
<reference evidence="2 3" key="1">
    <citation type="journal article" date="2010" name="Proc. Natl. Acad. Sci. U.S.A.">
        <title>Enigmatic, ultrasmall, uncultivated Archaea.</title>
        <authorList>
            <person name="Baker B.J."/>
            <person name="Comolli L.R."/>
            <person name="Dick G.J."/>
            <person name="Hauser L.J."/>
            <person name="Hyatt D."/>
            <person name="Dill B.D."/>
            <person name="Land M.L."/>
            <person name="Verberkmoes N.C."/>
            <person name="Hettich R.L."/>
            <person name="Banfield J.F."/>
        </authorList>
    </citation>
    <scope>NUCLEOTIDE SEQUENCE [LARGE SCALE GENOMIC DNA]</scope>
</reference>
<dbReference type="PANTHER" id="PTHR46124">
    <property type="entry name" value="D-AMINOACYL-TRNA DEACYLASE"/>
    <property type="match status" value="1"/>
</dbReference>
<proteinExistence type="predicted"/>
<evidence type="ECO:0000313" key="2">
    <source>
        <dbReference type="EMBL" id="EEZ93198.1"/>
    </source>
</evidence>
<dbReference type="PANTHER" id="PTHR46124:SF2">
    <property type="entry name" value="D-AMINOACYL-TRNA DEACYLASE"/>
    <property type="match status" value="1"/>
</dbReference>
<keyword evidence="1" id="KW-0479">Metal-binding</keyword>
<dbReference type="Proteomes" id="UP000009375">
    <property type="component" value="Unassembled WGS sequence"/>
</dbReference>
<dbReference type="CDD" id="cd01310">
    <property type="entry name" value="TatD_DNAse"/>
    <property type="match status" value="1"/>
</dbReference>
<dbReference type="GO" id="GO:0046872">
    <property type="term" value="F:metal ion binding"/>
    <property type="evidence" value="ECO:0007669"/>
    <property type="project" value="UniProtKB-KW"/>
</dbReference>
<dbReference type="InterPro" id="IPR001130">
    <property type="entry name" value="TatD-like"/>
</dbReference>
<dbReference type="InterPro" id="IPR032466">
    <property type="entry name" value="Metal_Hydrolase"/>
</dbReference>
<dbReference type="GO" id="GO:0016788">
    <property type="term" value="F:hydrolase activity, acting on ester bonds"/>
    <property type="evidence" value="ECO:0007669"/>
    <property type="project" value="InterPro"/>
</dbReference>
<feature type="binding site" evidence="1">
    <location>
        <position position="95"/>
    </location>
    <ligand>
        <name>a divalent metal cation</name>
        <dbReference type="ChEBI" id="CHEBI:60240"/>
        <label>1</label>
    </ligand>
</feature>